<protein>
    <submittedName>
        <fullName evidence="3">Uncharacterized protein</fullName>
    </submittedName>
</protein>
<evidence type="ECO:0000256" key="2">
    <source>
        <dbReference type="SAM" id="MobiDB-lite"/>
    </source>
</evidence>
<evidence type="ECO:0000256" key="1">
    <source>
        <dbReference type="SAM" id="Coils"/>
    </source>
</evidence>
<comment type="caution">
    <text evidence="3">The sequence shown here is derived from an EMBL/GenBank/DDBJ whole genome shotgun (WGS) entry which is preliminary data.</text>
</comment>
<feature type="region of interest" description="Disordered" evidence="2">
    <location>
        <begin position="429"/>
        <end position="465"/>
    </location>
</feature>
<sequence>MSGTPSGSQAQPTSSQLAAPSVNSPDSSTSDTASKQYREALDLLNFLSNDVRAKVNISSLSYEEKGGLRDIISAAVLEVRKVLGSFDGKDFVSRSSEKREKILVSLKELISMYLEHIESRNMQVLVDLIPPPIQGPEYIEHKSPDVVVVDPIPIPGPEDFKKMLETEKEQEEESKKCAAMADLVVRQVQALHDAGMWIQEVPGKGPKVETKSEKTEVGIKETEVEIDSEDTEVSNVTHRDPQHPKPKMPSSTGGQDRAAESPSPTDSEEAQQGYEQILKLLGIWQTGLHNTIGATPIEEQKKNCLLADIQAVVDKTHTKLGPGDGSAYKNMNVEEQLKLVRGLMATWTKTGGDVQNAMHDIIKKWKKKGSDLRQKVKTMTEELKKEEADKGEKLKRKTERLKKREADKREIMKGKIEEFEKKEVYDREEMARKVQSPFDQLRLSSEEVREDNEEEQSGRNGNGNAVLSMMQAIEDAGYRLKDFI</sequence>
<dbReference type="AlphaFoldDB" id="A0A8S8ZGP1"/>
<accession>A0A8S8ZGP1</accession>
<name>A0A8S8ZGP1_SORMA</name>
<feature type="coiled-coil region" evidence="1">
    <location>
        <begin position="362"/>
        <end position="422"/>
    </location>
</feature>
<evidence type="ECO:0000313" key="4">
    <source>
        <dbReference type="Proteomes" id="UP000433876"/>
    </source>
</evidence>
<keyword evidence="1" id="KW-0175">Coiled coil</keyword>
<feature type="region of interest" description="Disordered" evidence="2">
    <location>
        <begin position="1"/>
        <end position="34"/>
    </location>
</feature>
<reference evidence="3 4" key="1">
    <citation type="submission" date="2017-07" db="EMBL/GenBank/DDBJ databases">
        <title>Genome sequence of the Sordaria macrospora wild type strain R19027.</title>
        <authorList>
            <person name="Nowrousian M."/>
            <person name="Teichert I."/>
            <person name="Kueck U."/>
        </authorList>
    </citation>
    <scope>NUCLEOTIDE SEQUENCE [LARGE SCALE GENOMIC DNA]</scope>
    <source>
        <strain evidence="3 4">R19027</strain>
        <tissue evidence="3">Mycelium</tissue>
    </source>
</reference>
<dbReference type="Proteomes" id="UP000433876">
    <property type="component" value="Unassembled WGS sequence"/>
</dbReference>
<evidence type="ECO:0000313" key="3">
    <source>
        <dbReference type="EMBL" id="KAA8629293.1"/>
    </source>
</evidence>
<dbReference type="VEuPathDB" id="FungiDB:SMAC_08753"/>
<proteinExistence type="predicted"/>
<dbReference type="EMBL" id="NMPR01000142">
    <property type="protein sequence ID" value="KAA8629293.1"/>
    <property type="molecule type" value="Genomic_DNA"/>
</dbReference>
<gene>
    <name evidence="3" type="ORF">SMACR_08753</name>
</gene>
<feature type="region of interest" description="Disordered" evidence="2">
    <location>
        <begin position="201"/>
        <end position="271"/>
    </location>
</feature>
<feature type="compositionally biased region" description="Basic and acidic residues" evidence="2">
    <location>
        <begin position="206"/>
        <end position="223"/>
    </location>
</feature>
<organism evidence="3 4">
    <name type="scientific">Sordaria macrospora</name>
    <dbReference type="NCBI Taxonomy" id="5147"/>
    <lineage>
        <taxon>Eukaryota</taxon>
        <taxon>Fungi</taxon>
        <taxon>Dikarya</taxon>
        <taxon>Ascomycota</taxon>
        <taxon>Pezizomycotina</taxon>
        <taxon>Sordariomycetes</taxon>
        <taxon>Sordariomycetidae</taxon>
        <taxon>Sordariales</taxon>
        <taxon>Sordariaceae</taxon>
        <taxon>Sordaria</taxon>
    </lineage>
</organism>